<keyword evidence="2" id="KW-0472">Membrane</keyword>
<keyword evidence="4" id="KW-1185">Reference proteome</keyword>
<evidence type="ECO:0000256" key="1">
    <source>
        <dbReference type="SAM" id="MobiDB-lite"/>
    </source>
</evidence>
<sequence length="300" mass="32593">MVRKIVSWVLIGLGAFLLVAAVLAATWAPGQLERTPLDTDSTTRLEGGGQKLNPATGEVEDITVKATSISQVDSEASDDDVVIFASSTCAVLDEGDVPDCVAGTDERLVSASTEVFATDRHTGMSVDGSDYVEGEYEQREGLVNKWPFNAEKKDYPYWDGMLKQAVSAAYVGTETIEGLETYEYHVLIEHETTEVVEGVEGRYSMDKRLWIDPRTGAIVRQTQDELRTTYDGDILLDLQLAFTDEQVTSNAADAKDNGSMLDLVTGTVPLVGFILGPILLIVGIGLQVLGRREREGTHTA</sequence>
<proteinExistence type="predicted"/>
<dbReference type="Proteomes" id="UP001240447">
    <property type="component" value="Unassembled WGS sequence"/>
</dbReference>
<evidence type="ECO:0000313" key="3">
    <source>
        <dbReference type="EMBL" id="MDP9823450.1"/>
    </source>
</evidence>
<name>A0ABT9NSP5_9ACTN</name>
<dbReference type="InterPro" id="IPR021424">
    <property type="entry name" value="PorA"/>
</dbReference>
<keyword evidence="2" id="KW-0812">Transmembrane</keyword>
<accession>A0ABT9NSP5</accession>
<dbReference type="RefSeq" id="WP_068122302.1">
    <property type="nucleotide sequence ID" value="NZ_CCXJ01000539.1"/>
</dbReference>
<organism evidence="3 4">
    <name type="scientific">Nocardioides massiliensis</name>
    <dbReference type="NCBI Taxonomy" id="1325935"/>
    <lineage>
        <taxon>Bacteria</taxon>
        <taxon>Bacillati</taxon>
        <taxon>Actinomycetota</taxon>
        <taxon>Actinomycetes</taxon>
        <taxon>Propionibacteriales</taxon>
        <taxon>Nocardioidaceae</taxon>
        <taxon>Nocardioides</taxon>
    </lineage>
</organism>
<evidence type="ECO:0000313" key="4">
    <source>
        <dbReference type="Proteomes" id="UP001240447"/>
    </source>
</evidence>
<evidence type="ECO:0008006" key="5">
    <source>
        <dbReference type="Google" id="ProtNLM"/>
    </source>
</evidence>
<protein>
    <recommendedName>
        <fullName evidence="5">DUF3068 domain-containing protein</fullName>
    </recommendedName>
</protein>
<dbReference type="Gene3D" id="2.50.20.20">
    <property type="match status" value="1"/>
</dbReference>
<evidence type="ECO:0000256" key="2">
    <source>
        <dbReference type="SAM" id="Phobius"/>
    </source>
</evidence>
<comment type="caution">
    <text evidence="3">The sequence shown here is derived from an EMBL/GenBank/DDBJ whole genome shotgun (WGS) entry which is preliminary data.</text>
</comment>
<keyword evidence="2" id="KW-1133">Transmembrane helix</keyword>
<dbReference type="EMBL" id="JAUSQM010000001">
    <property type="protein sequence ID" value="MDP9823450.1"/>
    <property type="molecule type" value="Genomic_DNA"/>
</dbReference>
<gene>
    <name evidence="3" type="ORF">J2S59_003259</name>
</gene>
<feature type="transmembrane region" description="Helical" evidence="2">
    <location>
        <begin position="270"/>
        <end position="289"/>
    </location>
</feature>
<dbReference type="Pfam" id="PF11271">
    <property type="entry name" value="PorA"/>
    <property type="match status" value="1"/>
</dbReference>
<feature type="region of interest" description="Disordered" evidence="1">
    <location>
        <begin position="33"/>
        <end position="55"/>
    </location>
</feature>
<reference evidence="3 4" key="1">
    <citation type="submission" date="2023-07" db="EMBL/GenBank/DDBJ databases">
        <title>Sequencing the genomes of 1000 actinobacteria strains.</title>
        <authorList>
            <person name="Klenk H.-P."/>
        </authorList>
    </citation>
    <scope>NUCLEOTIDE SEQUENCE [LARGE SCALE GENOMIC DNA]</scope>
    <source>
        <strain evidence="3 4">GD13</strain>
    </source>
</reference>